<proteinExistence type="predicted"/>
<dbReference type="AlphaFoldDB" id="A0A438I0W2"/>
<organism evidence="1 2">
    <name type="scientific">Vitis vinifera</name>
    <name type="common">Grape</name>
    <dbReference type="NCBI Taxonomy" id="29760"/>
    <lineage>
        <taxon>Eukaryota</taxon>
        <taxon>Viridiplantae</taxon>
        <taxon>Streptophyta</taxon>
        <taxon>Embryophyta</taxon>
        <taxon>Tracheophyta</taxon>
        <taxon>Spermatophyta</taxon>
        <taxon>Magnoliopsida</taxon>
        <taxon>eudicotyledons</taxon>
        <taxon>Gunneridae</taxon>
        <taxon>Pentapetalae</taxon>
        <taxon>rosids</taxon>
        <taxon>Vitales</taxon>
        <taxon>Vitaceae</taxon>
        <taxon>Viteae</taxon>
        <taxon>Vitis</taxon>
    </lineage>
</organism>
<sequence length="205" mass="23135">MPINEDMMKRRNLQRVPPWLSQVKPTPLKRRQEVKDDEVEKLANVKATLVRPIPINKTLMLEVSCFPSMAPPSPSFLGYKVSLPSPLSKGKHLEEMVDKGVGSGDYCNKGISPCCSDKDFHASWDASISLHLSASLWGCQLVDLKEKSWLLKEDRAYEKIGSKVSNIGLKRKFIFGSRFEMELRKLKCFINYSFALGKGRSGKSN</sequence>
<reference evidence="1 2" key="1">
    <citation type="journal article" date="2018" name="PLoS Genet.">
        <title>Population sequencing reveals clonal diversity and ancestral inbreeding in the grapevine cultivar Chardonnay.</title>
        <authorList>
            <person name="Roach M.J."/>
            <person name="Johnson D.L."/>
            <person name="Bohlmann J."/>
            <person name="van Vuuren H.J."/>
            <person name="Jones S.J."/>
            <person name="Pretorius I.S."/>
            <person name="Schmidt S.A."/>
            <person name="Borneman A.R."/>
        </authorList>
    </citation>
    <scope>NUCLEOTIDE SEQUENCE [LARGE SCALE GENOMIC DNA]</scope>
    <source>
        <strain evidence="2">cv. Chardonnay</strain>
        <tissue evidence="1">Leaf</tissue>
    </source>
</reference>
<dbReference type="Proteomes" id="UP000288805">
    <property type="component" value="Unassembled WGS sequence"/>
</dbReference>
<name>A0A438I0W2_VITVI</name>
<protein>
    <submittedName>
        <fullName evidence="1">Uncharacterized protein</fullName>
    </submittedName>
</protein>
<evidence type="ECO:0000313" key="2">
    <source>
        <dbReference type="Proteomes" id="UP000288805"/>
    </source>
</evidence>
<gene>
    <name evidence="1" type="ORF">CK203_036760</name>
</gene>
<evidence type="ECO:0000313" key="1">
    <source>
        <dbReference type="EMBL" id="RVW90280.1"/>
    </source>
</evidence>
<accession>A0A438I0W2</accession>
<comment type="caution">
    <text evidence="1">The sequence shown here is derived from an EMBL/GenBank/DDBJ whole genome shotgun (WGS) entry which is preliminary data.</text>
</comment>
<dbReference type="EMBL" id="QGNW01000156">
    <property type="protein sequence ID" value="RVW90280.1"/>
    <property type="molecule type" value="Genomic_DNA"/>
</dbReference>